<gene>
    <name evidence="1" type="ORF">Q9R08_01145</name>
</gene>
<accession>A0ABU0YXT4</accession>
<name>A0ABU0YXT4_9MICO</name>
<comment type="caution">
    <text evidence="1">The sequence shown here is derived from an EMBL/GenBank/DDBJ whole genome shotgun (WGS) entry which is preliminary data.</text>
</comment>
<keyword evidence="2" id="KW-1185">Reference proteome</keyword>
<evidence type="ECO:0008006" key="3">
    <source>
        <dbReference type="Google" id="ProtNLM"/>
    </source>
</evidence>
<dbReference type="Proteomes" id="UP001235133">
    <property type="component" value="Unassembled WGS sequence"/>
</dbReference>
<proteinExistence type="predicted"/>
<reference evidence="1 2" key="1">
    <citation type="submission" date="2023-08" db="EMBL/GenBank/DDBJ databases">
        <title>Microbacterium psychrotolerans sp. nov., a psychrotolerant bacterium isolated from soil in Heilongjiang Province, China.</title>
        <authorList>
            <person name="An P."/>
            <person name="Zhao D."/>
            <person name="Xiang H."/>
        </authorList>
    </citation>
    <scope>NUCLEOTIDE SEQUENCE [LARGE SCALE GENOMIC DNA]</scope>
    <source>
        <strain evidence="1 2">QXD-8</strain>
    </source>
</reference>
<evidence type="ECO:0000313" key="2">
    <source>
        <dbReference type="Proteomes" id="UP001235133"/>
    </source>
</evidence>
<evidence type="ECO:0000313" key="1">
    <source>
        <dbReference type="EMBL" id="MDQ7876573.1"/>
    </source>
</evidence>
<dbReference type="RefSeq" id="WP_308865974.1">
    <property type="nucleotide sequence ID" value="NZ_JAVFWO010000001.1"/>
</dbReference>
<protein>
    <recommendedName>
        <fullName evidence="3">DUF2325 domain-containing protein</fullName>
    </recommendedName>
</protein>
<sequence length="263" mass="28161">MTVVVVLDPSIALGVADENGLELLQDWVTDHRVRLGHQAWTRLANGYGEQSLGTPKALAQIAHRVIGDLLTREPLLHDVALSTATLHPEYLGSADHRQILVDDLSGMSTDAASVLGTDAALWEGDASVVRCDPPPPARLSSHLGPNLPTPEDLRAEAAAWFLERRILIVGGQVDPAVVASLDAMLGIDEARVQWIPSEKNKRARNLKKVIGGLPATAIVVCIVGKVGHDVSGEVKDNCSRRGLVLVDSRFASQIADDLRALVD</sequence>
<dbReference type="EMBL" id="JAVFWO010000001">
    <property type="protein sequence ID" value="MDQ7876573.1"/>
    <property type="molecule type" value="Genomic_DNA"/>
</dbReference>
<organism evidence="1 2">
    <name type="scientific">Microbacterium psychrotolerans</name>
    <dbReference type="NCBI Taxonomy" id="3068321"/>
    <lineage>
        <taxon>Bacteria</taxon>
        <taxon>Bacillati</taxon>
        <taxon>Actinomycetota</taxon>
        <taxon>Actinomycetes</taxon>
        <taxon>Micrococcales</taxon>
        <taxon>Microbacteriaceae</taxon>
        <taxon>Microbacterium</taxon>
    </lineage>
</organism>